<evidence type="ECO:0000313" key="2">
    <source>
        <dbReference type="Proteomes" id="UP000746918"/>
    </source>
</evidence>
<gene>
    <name evidence="1" type="ORF">K3248_08465</name>
</gene>
<sequence>MDLPLYHSLTKLKNGLGRIERCFFKQARELSQWRSLLREGGGPIKGHRHLSSIILDTNL</sequence>
<evidence type="ECO:0000313" key="1">
    <source>
        <dbReference type="EMBL" id="MBX4336613.1"/>
    </source>
</evidence>
<accession>A0ABS7I6S9</accession>
<dbReference type="EMBL" id="JAIFRO010000017">
    <property type="protein sequence ID" value="MBX4336613.1"/>
    <property type="molecule type" value="Genomic_DNA"/>
</dbReference>
<reference evidence="1 2" key="1">
    <citation type="submission" date="2021-08" db="EMBL/GenBank/DDBJ databases">
        <title>Bartonella raoulti 094 sp. nov.</title>
        <authorList>
            <person name="Zgheib R."/>
            <person name="Hammoud A."/>
        </authorList>
    </citation>
    <scope>NUCLEOTIDE SEQUENCE [LARGE SCALE GENOMIC DNA]</scope>
    <source>
        <strain evidence="1 2">094</strain>
    </source>
</reference>
<proteinExistence type="predicted"/>
<evidence type="ECO:0008006" key="3">
    <source>
        <dbReference type="Google" id="ProtNLM"/>
    </source>
</evidence>
<comment type="caution">
    <text evidence="1">The sequence shown here is derived from an EMBL/GenBank/DDBJ whole genome shotgun (WGS) entry which is preliminary data.</text>
</comment>
<dbReference type="RefSeq" id="WP_220717892.1">
    <property type="nucleotide sequence ID" value="NZ_JAIFRO010000017.1"/>
</dbReference>
<dbReference type="Proteomes" id="UP000746918">
    <property type="component" value="Unassembled WGS sequence"/>
</dbReference>
<keyword evidence="2" id="KW-1185">Reference proteome</keyword>
<organism evidence="1 2">
    <name type="scientific">Bartonella raoultii</name>
    <dbReference type="NCBI Taxonomy" id="1457020"/>
    <lineage>
        <taxon>Bacteria</taxon>
        <taxon>Pseudomonadati</taxon>
        <taxon>Pseudomonadota</taxon>
        <taxon>Alphaproteobacteria</taxon>
        <taxon>Hyphomicrobiales</taxon>
        <taxon>Bartonellaceae</taxon>
        <taxon>Bartonella</taxon>
    </lineage>
</organism>
<name>A0ABS7I6S9_9HYPH</name>
<protein>
    <recommendedName>
        <fullName evidence="3">Transposase</fullName>
    </recommendedName>
</protein>